<organism evidence="1 2">
    <name type="scientific">Ekhidna lutea</name>
    <dbReference type="NCBI Taxonomy" id="447679"/>
    <lineage>
        <taxon>Bacteria</taxon>
        <taxon>Pseudomonadati</taxon>
        <taxon>Bacteroidota</taxon>
        <taxon>Cytophagia</taxon>
        <taxon>Cytophagales</taxon>
        <taxon>Reichenbachiellaceae</taxon>
        <taxon>Ekhidna</taxon>
    </lineage>
</organism>
<dbReference type="RefSeq" id="WP_089356665.1">
    <property type="nucleotide sequence ID" value="NZ_FZPD01000003.1"/>
</dbReference>
<dbReference type="AlphaFoldDB" id="A0A239J5A8"/>
<sequence>MKQSLALRFDRIIKENLPKRKEMISVLSDSALGADLFARKGMGVKSILQQTGRLTDFKGIYGFIENDKIVFIDESSYVIRRVLRQYKGNSKYQQKLAHTMVNLHQDKQPFYTVSDSLKAMRKMKIIFMDVPDDLERQLTTLYLQCQYECIYNRFE</sequence>
<dbReference type="OrthoDB" id="979522at2"/>
<accession>A0A239J5A8</accession>
<name>A0A239J5A8_EKHLU</name>
<protein>
    <submittedName>
        <fullName evidence="1">Uncharacterized protein</fullName>
    </submittedName>
</protein>
<proteinExistence type="predicted"/>
<dbReference type="EMBL" id="FZPD01000003">
    <property type="protein sequence ID" value="SNS99834.1"/>
    <property type="molecule type" value="Genomic_DNA"/>
</dbReference>
<evidence type="ECO:0000313" key="1">
    <source>
        <dbReference type="EMBL" id="SNS99834.1"/>
    </source>
</evidence>
<evidence type="ECO:0000313" key="2">
    <source>
        <dbReference type="Proteomes" id="UP000198393"/>
    </source>
</evidence>
<dbReference type="Proteomes" id="UP000198393">
    <property type="component" value="Unassembled WGS sequence"/>
</dbReference>
<gene>
    <name evidence="1" type="ORF">SAMN05421640_1947</name>
</gene>
<reference evidence="1 2" key="1">
    <citation type="submission" date="2017-06" db="EMBL/GenBank/DDBJ databases">
        <authorList>
            <person name="Kim H.J."/>
            <person name="Triplett B.A."/>
        </authorList>
    </citation>
    <scope>NUCLEOTIDE SEQUENCE [LARGE SCALE GENOMIC DNA]</scope>
    <source>
        <strain evidence="1 2">DSM 19307</strain>
    </source>
</reference>
<keyword evidence="2" id="KW-1185">Reference proteome</keyword>